<keyword evidence="5 6" id="KW-0472">Membrane</keyword>
<organism evidence="7 8">
    <name type="scientific">Oceanobacillus zhaokaii</name>
    <dbReference type="NCBI Taxonomy" id="2052660"/>
    <lineage>
        <taxon>Bacteria</taxon>
        <taxon>Bacillati</taxon>
        <taxon>Bacillota</taxon>
        <taxon>Bacilli</taxon>
        <taxon>Bacillales</taxon>
        <taxon>Bacillaceae</taxon>
        <taxon>Oceanobacillus</taxon>
    </lineage>
</organism>
<dbReference type="OrthoDB" id="5189995at2"/>
<comment type="similarity">
    <text evidence="2 6">Belongs to the 4-toluene sulfonate uptake permease (TSUP) (TC 2.A.102) family.</text>
</comment>
<evidence type="ECO:0000256" key="5">
    <source>
        <dbReference type="ARBA" id="ARBA00023136"/>
    </source>
</evidence>
<dbReference type="PANTHER" id="PTHR43701:SF2">
    <property type="entry name" value="MEMBRANE TRANSPORTER PROTEIN YJNA-RELATED"/>
    <property type="match status" value="1"/>
</dbReference>
<feature type="transmembrane region" description="Helical" evidence="6">
    <location>
        <begin position="7"/>
        <end position="24"/>
    </location>
</feature>
<evidence type="ECO:0000256" key="2">
    <source>
        <dbReference type="ARBA" id="ARBA00009142"/>
    </source>
</evidence>
<dbReference type="GO" id="GO:0005886">
    <property type="term" value="C:plasma membrane"/>
    <property type="evidence" value="ECO:0007669"/>
    <property type="project" value="UniProtKB-SubCell"/>
</dbReference>
<gene>
    <name evidence="7" type="ORF">CUC15_14685</name>
</gene>
<feature type="transmembrane region" description="Helical" evidence="6">
    <location>
        <begin position="185"/>
        <end position="214"/>
    </location>
</feature>
<feature type="transmembrane region" description="Helical" evidence="6">
    <location>
        <begin position="30"/>
        <end position="49"/>
    </location>
</feature>
<protein>
    <recommendedName>
        <fullName evidence="6">Probable membrane transporter protein</fullName>
    </recommendedName>
</protein>
<reference evidence="8" key="1">
    <citation type="submission" date="2017-11" db="EMBL/GenBank/DDBJ databases">
        <authorList>
            <person name="Zhu W."/>
        </authorList>
    </citation>
    <scope>NUCLEOTIDE SEQUENCE [LARGE SCALE GENOMIC DNA]</scope>
    <source>
        <strain evidence="8">160</strain>
    </source>
</reference>
<evidence type="ECO:0000256" key="3">
    <source>
        <dbReference type="ARBA" id="ARBA00022692"/>
    </source>
</evidence>
<feature type="transmembrane region" description="Helical" evidence="6">
    <location>
        <begin position="70"/>
        <end position="94"/>
    </location>
</feature>
<evidence type="ECO:0000256" key="6">
    <source>
        <dbReference type="RuleBase" id="RU363041"/>
    </source>
</evidence>
<evidence type="ECO:0000256" key="4">
    <source>
        <dbReference type="ARBA" id="ARBA00022989"/>
    </source>
</evidence>
<proteinExistence type="inferred from homology"/>
<feature type="transmembrane region" description="Helical" evidence="6">
    <location>
        <begin position="100"/>
        <end position="123"/>
    </location>
</feature>
<name>A0A345PJB9_9BACI</name>
<dbReference type="PANTHER" id="PTHR43701">
    <property type="entry name" value="MEMBRANE TRANSPORTER PROTEIN MJ0441-RELATED"/>
    <property type="match status" value="1"/>
</dbReference>
<keyword evidence="6" id="KW-1003">Cell membrane</keyword>
<feature type="transmembrane region" description="Helical" evidence="6">
    <location>
        <begin position="144"/>
        <end position="173"/>
    </location>
</feature>
<keyword evidence="3 6" id="KW-0812">Transmembrane</keyword>
<dbReference type="InterPro" id="IPR002781">
    <property type="entry name" value="TM_pro_TauE-like"/>
</dbReference>
<evidence type="ECO:0000313" key="8">
    <source>
        <dbReference type="Proteomes" id="UP000253908"/>
    </source>
</evidence>
<keyword evidence="4 6" id="KW-1133">Transmembrane helix</keyword>
<dbReference type="AlphaFoldDB" id="A0A345PJB9"/>
<dbReference type="RefSeq" id="WP_114917386.1">
    <property type="nucleotide sequence ID" value="NZ_CP024848.1"/>
</dbReference>
<dbReference type="InterPro" id="IPR051598">
    <property type="entry name" value="TSUP/Inactive_protease-like"/>
</dbReference>
<dbReference type="EMBL" id="CP024848">
    <property type="protein sequence ID" value="AXI10099.1"/>
    <property type="molecule type" value="Genomic_DNA"/>
</dbReference>
<dbReference type="Pfam" id="PF01925">
    <property type="entry name" value="TauE"/>
    <property type="match status" value="1"/>
</dbReference>
<evidence type="ECO:0000313" key="7">
    <source>
        <dbReference type="EMBL" id="AXI10099.1"/>
    </source>
</evidence>
<sequence>MSIDMILIGFLVGSLVGMTGVGGASLLTPILVLLGINPVIAIGTDFAYNSITKLFGAIQHIRQKTVNFQLVKYLAIGSLPAAILANFLFYYFFSSYYNEALIILLLGLVLVIVSIITLVQIFIIRTPVNRWKLKPLSEKRHITIIAGVIIGAIVGVTSIGAGSLFALFILYFYNLKSSELVGTDITHAFLLVSIVGILMAGLGHIDYILVGNLLCGSIPGALIGSKLTDKIPSNVMRIVILVIILISGISLIF</sequence>
<keyword evidence="8" id="KW-1185">Reference proteome</keyword>
<evidence type="ECO:0000256" key="1">
    <source>
        <dbReference type="ARBA" id="ARBA00004141"/>
    </source>
</evidence>
<dbReference type="KEGG" id="ocn:CUC15_14685"/>
<accession>A0A345PJB9</accession>
<comment type="subcellular location">
    <subcellularLocation>
        <location evidence="6">Cell membrane</location>
        <topology evidence="6">Multi-pass membrane protein</topology>
    </subcellularLocation>
    <subcellularLocation>
        <location evidence="1">Membrane</location>
        <topology evidence="1">Multi-pass membrane protein</topology>
    </subcellularLocation>
</comment>
<feature type="transmembrane region" description="Helical" evidence="6">
    <location>
        <begin position="235"/>
        <end position="252"/>
    </location>
</feature>
<dbReference type="Proteomes" id="UP000253908">
    <property type="component" value="Chromosome"/>
</dbReference>